<dbReference type="OrthoDB" id="336240at2759"/>
<name>M7XD52_RHOT1</name>
<dbReference type="Gene3D" id="3.30.40.10">
    <property type="entry name" value="Zinc/RING finger domain, C3HC4 (zinc finger)"/>
    <property type="match status" value="1"/>
</dbReference>
<dbReference type="SUPFAM" id="SSF54928">
    <property type="entry name" value="RNA-binding domain, RBD"/>
    <property type="match status" value="1"/>
</dbReference>
<feature type="region of interest" description="Disordered" evidence="1">
    <location>
        <begin position="484"/>
        <end position="557"/>
    </location>
</feature>
<dbReference type="Gene3D" id="3.30.70.330">
    <property type="match status" value="1"/>
</dbReference>
<dbReference type="HOGENOM" id="CLU_310162_0_0_1"/>
<feature type="compositionally biased region" description="Polar residues" evidence="1">
    <location>
        <begin position="21"/>
        <end position="35"/>
    </location>
</feature>
<reference evidence="3 4" key="1">
    <citation type="journal article" date="2012" name="Nat. Commun.">
        <title>A multi-omic map of the lipid-producing yeast Rhodosporidium toruloides.</title>
        <authorList>
            <person name="Zhu Z."/>
            <person name="Zhang S."/>
            <person name="Liu H."/>
            <person name="Shen H."/>
            <person name="Lin X."/>
            <person name="Yang F."/>
            <person name="Zhou Y.J."/>
            <person name="Jin G."/>
            <person name="Ye M."/>
            <person name="Zou H."/>
            <person name="Zou H."/>
            <person name="Zhao Z.K."/>
        </authorList>
    </citation>
    <scope>NUCLEOTIDE SEQUENCE [LARGE SCALE GENOMIC DNA]</scope>
    <source>
        <strain evidence="3 4">NP11</strain>
    </source>
</reference>
<dbReference type="InterPro" id="IPR035979">
    <property type="entry name" value="RBD_domain_sf"/>
</dbReference>
<feature type="region of interest" description="Disordered" evidence="1">
    <location>
        <begin position="218"/>
        <end position="250"/>
    </location>
</feature>
<dbReference type="InterPro" id="IPR013083">
    <property type="entry name" value="Znf_RING/FYVE/PHD"/>
</dbReference>
<feature type="compositionally biased region" description="Polar residues" evidence="1">
    <location>
        <begin position="1"/>
        <end position="10"/>
    </location>
</feature>
<feature type="region of interest" description="Disordered" evidence="1">
    <location>
        <begin position="1"/>
        <end position="52"/>
    </location>
</feature>
<gene>
    <name evidence="3" type="ORF">RHTO_01361</name>
</gene>
<keyword evidence="4" id="KW-1185">Reference proteome</keyword>
<evidence type="ECO:0000259" key="2">
    <source>
        <dbReference type="SMART" id="SM00360"/>
    </source>
</evidence>
<protein>
    <submittedName>
        <fullName evidence="3">RNA recognition motif domain containing protein</fullName>
    </submittedName>
</protein>
<evidence type="ECO:0000256" key="1">
    <source>
        <dbReference type="SAM" id="MobiDB-lite"/>
    </source>
</evidence>
<dbReference type="SMART" id="SM00360">
    <property type="entry name" value="RRM"/>
    <property type="match status" value="1"/>
</dbReference>
<feature type="region of interest" description="Disordered" evidence="1">
    <location>
        <begin position="879"/>
        <end position="899"/>
    </location>
</feature>
<feature type="region of interest" description="Disordered" evidence="1">
    <location>
        <begin position="116"/>
        <end position="174"/>
    </location>
</feature>
<evidence type="ECO:0000313" key="4">
    <source>
        <dbReference type="Proteomes" id="UP000016926"/>
    </source>
</evidence>
<dbReference type="Proteomes" id="UP000016926">
    <property type="component" value="Unassembled WGS sequence"/>
</dbReference>
<dbReference type="AlphaFoldDB" id="M7XD52"/>
<feature type="compositionally biased region" description="Low complexity" evidence="1">
    <location>
        <begin position="37"/>
        <end position="50"/>
    </location>
</feature>
<dbReference type="GO" id="GO:0003723">
    <property type="term" value="F:RNA binding"/>
    <property type="evidence" value="ECO:0007669"/>
    <property type="project" value="InterPro"/>
</dbReference>
<feature type="region of interest" description="Disordered" evidence="1">
    <location>
        <begin position="266"/>
        <end position="293"/>
    </location>
</feature>
<feature type="domain" description="RRM" evidence="2">
    <location>
        <begin position="565"/>
        <end position="649"/>
    </location>
</feature>
<dbReference type="GeneID" id="27365374"/>
<dbReference type="InterPro" id="IPR012677">
    <property type="entry name" value="Nucleotide-bd_a/b_plait_sf"/>
</dbReference>
<feature type="region of interest" description="Disordered" evidence="1">
    <location>
        <begin position="73"/>
        <end position="95"/>
    </location>
</feature>
<dbReference type="eggNOG" id="ENOG502RSD8">
    <property type="taxonomic scope" value="Eukaryota"/>
</dbReference>
<dbReference type="RefSeq" id="XP_016272833.1">
    <property type="nucleotide sequence ID" value="XM_016415043.1"/>
</dbReference>
<feature type="compositionally biased region" description="Polar residues" evidence="1">
    <location>
        <begin position="125"/>
        <end position="163"/>
    </location>
</feature>
<organism evidence="3 4">
    <name type="scientific">Rhodotorula toruloides (strain NP11)</name>
    <name type="common">Yeast</name>
    <name type="synonym">Rhodosporidium toruloides</name>
    <dbReference type="NCBI Taxonomy" id="1130832"/>
    <lineage>
        <taxon>Eukaryota</taxon>
        <taxon>Fungi</taxon>
        <taxon>Dikarya</taxon>
        <taxon>Basidiomycota</taxon>
        <taxon>Pucciniomycotina</taxon>
        <taxon>Microbotryomycetes</taxon>
        <taxon>Sporidiobolales</taxon>
        <taxon>Sporidiobolaceae</taxon>
        <taxon>Rhodotorula</taxon>
    </lineage>
</organism>
<proteinExistence type="predicted"/>
<feature type="compositionally biased region" description="Polar residues" evidence="1">
    <location>
        <begin position="501"/>
        <end position="513"/>
    </location>
</feature>
<evidence type="ECO:0000313" key="3">
    <source>
        <dbReference type="EMBL" id="EMS21714.1"/>
    </source>
</evidence>
<dbReference type="EMBL" id="KB722654">
    <property type="protein sequence ID" value="EMS21714.1"/>
    <property type="molecule type" value="Genomic_DNA"/>
</dbReference>
<accession>M7XD52</accession>
<sequence length="949" mass="102155">MLPLSTLQSLQTPPRRPTPQNTLRGRTDPLSSPAQTPRASPSSAIARRSPLPGQGGVVDIFAKLLLSAPARATGGVGEEKEGGRSSLDAKVNSGGDGSAGLTSGLMLENVFPDLPFARPQGRRGTASQLFPSTPLALSQSPRAKSTQLTSPRTAFAPTSSTFQPPAKLSPLDQTPSQSISFNSLAFKFDSPLSSFSTPNTSFAFSPLALRPSQAKSGLTNITPATLDSDEESLGDPPSPTGHVSHSSPFYSHPNEPIEALKWSFPPLHTDSELSTPPGPLSPGEQADVRDSWEDEDDFSVEVELRLGARRESSAFVDEGVPADEEDAVEEDFACGGCGAHKTDAFVRLTPCGHPACPTCMNALVNAAAHKPPRPSNCFACATYVESFEPAVEAVKIENGGGGLVQALFKQLAEEKREREREALKDGFAVHYDGDYRSKRRGPLMRRRSSIVATSSNGEARFVDESDGEYTTSPVGYTGASLALETSDEEDETVHSPRNRRSASNVVSPGSMSTRSDDVGVFGPRKSSTSVRSERESVQTDSPASITRGDSDLPSSSTRYNTDWPVVRLDNVPWSVTVKEIEDWLPKGKVLANDVEGEKKATLAVHLLCNRTDGRTLNQAYLECASLAAAQKIVRARDGTYLGSRPVHVSLSSQTELLQTIFPNYTPGFDGLKPVPVRGAKSVPVPLLLQTELTGLLELCKLQAKIGYTQSAHSSKVPERPFFNIVTLLEKMPWEHKYSYNAAAIVRLFNSACAAIEILALVKSRVPRWSYVLRVLFDAIARCQVFRPTQVEKAAELARTAGLDLEKSEVTPSTITFFGHKKQLRTKVAVTPLRSPFGVAGVFDSFQATSTPATDIANFTPSSLAQSCVTTAAKSSLRLSPPSLIPKLPREDPESATTSIPAEQLNARVQPSELASPTRLRRRSSLAEELQLDKNVVDNVAKALGIDLVE</sequence>
<dbReference type="InterPro" id="IPR000504">
    <property type="entry name" value="RRM_dom"/>
</dbReference>